<name>A0A2T7PZ69_POMCA</name>
<dbReference type="Proteomes" id="UP000245119">
    <property type="component" value="Linkage Group LG1"/>
</dbReference>
<evidence type="ECO:0000256" key="9">
    <source>
        <dbReference type="ARBA" id="ARBA00023136"/>
    </source>
</evidence>
<dbReference type="InterPro" id="IPR038425">
    <property type="entry name" value="GAT_sf"/>
</dbReference>
<dbReference type="Gene3D" id="1.25.40.90">
    <property type="match status" value="1"/>
</dbReference>
<evidence type="ECO:0008006" key="16">
    <source>
        <dbReference type="Google" id="ProtNLM"/>
    </source>
</evidence>
<evidence type="ECO:0000256" key="7">
    <source>
        <dbReference type="ARBA" id="ARBA00022927"/>
    </source>
</evidence>
<keyword evidence="8" id="KW-0333">Golgi apparatus</keyword>
<comment type="caution">
    <text evidence="14">The sequence shown here is derived from an EMBL/GenBank/DDBJ whole genome shotgun (WGS) entry which is preliminary data.</text>
</comment>
<comment type="similarity">
    <text evidence="3">Belongs to the GGA protein family.</text>
</comment>
<dbReference type="AlphaFoldDB" id="A0A2T7PZ69"/>
<dbReference type="InterPro" id="IPR008152">
    <property type="entry name" value="Clathrin_a/b/g-adaptin_app_Ig"/>
</dbReference>
<evidence type="ECO:0000259" key="12">
    <source>
        <dbReference type="PROSITE" id="PS50180"/>
    </source>
</evidence>
<evidence type="ECO:0000259" key="13">
    <source>
        <dbReference type="PROSITE" id="PS50909"/>
    </source>
</evidence>
<dbReference type="InterPro" id="IPR004152">
    <property type="entry name" value="GAT_dom"/>
</dbReference>
<dbReference type="InterPro" id="IPR027422">
    <property type="entry name" value="GGA1-3"/>
</dbReference>
<dbReference type="Pfam" id="PF02883">
    <property type="entry name" value="Alpha_adaptinC2"/>
    <property type="match status" value="1"/>
</dbReference>
<dbReference type="GO" id="GO:0034394">
    <property type="term" value="P:protein localization to cell surface"/>
    <property type="evidence" value="ECO:0007669"/>
    <property type="project" value="TreeGrafter"/>
</dbReference>
<organism evidence="14 15">
    <name type="scientific">Pomacea canaliculata</name>
    <name type="common">Golden apple snail</name>
    <dbReference type="NCBI Taxonomy" id="400727"/>
    <lineage>
        <taxon>Eukaryota</taxon>
        <taxon>Metazoa</taxon>
        <taxon>Spiralia</taxon>
        <taxon>Lophotrochozoa</taxon>
        <taxon>Mollusca</taxon>
        <taxon>Gastropoda</taxon>
        <taxon>Caenogastropoda</taxon>
        <taxon>Architaenioglossa</taxon>
        <taxon>Ampullarioidea</taxon>
        <taxon>Ampullariidae</taxon>
        <taxon>Pomacea</taxon>
    </lineage>
</organism>
<dbReference type="PANTHER" id="PTHR45905">
    <property type="entry name" value="GOLGI-LOCALIZED, GAMMA-ADAPTIN EAR CONTAINING, ARF BINDING PROTEIN"/>
    <property type="match status" value="1"/>
</dbReference>
<dbReference type="InterPro" id="IPR041198">
    <property type="entry name" value="GGA_N-GAT"/>
</dbReference>
<evidence type="ECO:0000256" key="5">
    <source>
        <dbReference type="ARBA" id="ARBA00022753"/>
    </source>
</evidence>
<evidence type="ECO:0000313" key="15">
    <source>
        <dbReference type="Proteomes" id="UP000245119"/>
    </source>
</evidence>
<dbReference type="InterPro" id="IPR008942">
    <property type="entry name" value="ENTH_VHS"/>
</dbReference>
<dbReference type="SUPFAM" id="SSF49348">
    <property type="entry name" value="Clathrin adaptor appendage domain"/>
    <property type="match status" value="1"/>
</dbReference>
<keyword evidence="7" id="KW-0653">Protein transport</keyword>
<gene>
    <name evidence="14" type="ORF">C0Q70_01328</name>
</gene>
<dbReference type="GO" id="GO:0031901">
    <property type="term" value="C:early endosome membrane"/>
    <property type="evidence" value="ECO:0007669"/>
    <property type="project" value="UniProtKB-SubCell"/>
</dbReference>
<evidence type="ECO:0000313" key="14">
    <source>
        <dbReference type="EMBL" id="PVD38708.1"/>
    </source>
</evidence>
<dbReference type="SMART" id="SM00288">
    <property type="entry name" value="VHS"/>
    <property type="match status" value="1"/>
</dbReference>
<dbReference type="CDD" id="cd03567">
    <property type="entry name" value="VHS_GGA_metazoan"/>
    <property type="match status" value="1"/>
</dbReference>
<feature type="domain" description="GAT" evidence="13">
    <location>
        <begin position="167"/>
        <end position="294"/>
    </location>
</feature>
<dbReference type="CDD" id="cd14234">
    <property type="entry name" value="GAT_GGA_meta"/>
    <property type="match status" value="1"/>
</dbReference>
<evidence type="ECO:0000256" key="8">
    <source>
        <dbReference type="ARBA" id="ARBA00023034"/>
    </source>
</evidence>
<dbReference type="OrthoDB" id="447025at2759"/>
<proteinExistence type="inferred from homology"/>
<reference evidence="14 15" key="1">
    <citation type="submission" date="2018-04" db="EMBL/GenBank/DDBJ databases">
        <title>The genome of golden apple snail Pomacea canaliculata provides insight into stress tolerance and invasive adaptation.</title>
        <authorList>
            <person name="Liu C."/>
            <person name="Liu B."/>
            <person name="Ren Y."/>
            <person name="Zhang Y."/>
            <person name="Wang H."/>
            <person name="Li S."/>
            <person name="Jiang F."/>
            <person name="Yin L."/>
            <person name="Zhang G."/>
            <person name="Qian W."/>
            <person name="Fan W."/>
        </authorList>
    </citation>
    <scope>NUCLEOTIDE SEQUENCE [LARGE SCALE GENOMIC DNA]</scope>
    <source>
        <strain evidence="14">SZHN2017</strain>
        <tissue evidence="14">Muscle</tissue>
    </source>
</reference>
<evidence type="ECO:0000256" key="2">
    <source>
        <dbReference type="ARBA" id="ARBA00004220"/>
    </source>
</evidence>
<keyword evidence="6" id="KW-0832">Ubl conjugation</keyword>
<dbReference type="GO" id="GO:0035091">
    <property type="term" value="F:phosphatidylinositol binding"/>
    <property type="evidence" value="ECO:0007669"/>
    <property type="project" value="InterPro"/>
</dbReference>
<dbReference type="SUPFAM" id="SSF48464">
    <property type="entry name" value="ENTH/VHS domain"/>
    <property type="match status" value="1"/>
</dbReference>
<dbReference type="GO" id="GO:0006886">
    <property type="term" value="P:intracellular protein transport"/>
    <property type="evidence" value="ECO:0007669"/>
    <property type="project" value="InterPro"/>
</dbReference>
<keyword evidence="4" id="KW-0813">Transport</keyword>
<protein>
    <recommendedName>
        <fullName evidence="16">VHS domain-containing protein</fullName>
    </recommendedName>
</protein>
<dbReference type="EMBL" id="PZQS01000001">
    <property type="protein sequence ID" value="PVD38708.1"/>
    <property type="molecule type" value="Genomic_DNA"/>
</dbReference>
<dbReference type="InterPro" id="IPR008153">
    <property type="entry name" value="GAE_dom"/>
</dbReference>
<dbReference type="PROSITE" id="PS50179">
    <property type="entry name" value="VHS"/>
    <property type="match status" value="1"/>
</dbReference>
<dbReference type="Gene3D" id="1.20.58.160">
    <property type="match status" value="1"/>
</dbReference>
<keyword evidence="15" id="KW-1185">Reference proteome</keyword>
<dbReference type="SUPFAM" id="SSF89009">
    <property type="entry name" value="GAT-like domain"/>
    <property type="match status" value="1"/>
</dbReference>
<feature type="domain" description="VHS" evidence="11">
    <location>
        <begin position="13"/>
        <end position="143"/>
    </location>
</feature>
<dbReference type="InterPro" id="IPR013041">
    <property type="entry name" value="Clathrin_app_Ig-like_sf"/>
</dbReference>
<dbReference type="PROSITE" id="PS50909">
    <property type="entry name" value="GAT"/>
    <property type="match status" value="1"/>
</dbReference>
<dbReference type="GO" id="GO:0043130">
    <property type="term" value="F:ubiquitin binding"/>
    <property type="evidence" value="ECO:0007669"/>
    <property type="project" value="InterPro"/>
</dbReference>
<dbReference type="Gene3D" id="1.20.5.170">
    <property type="match status" value="1"/>
</dbReference>
<dbReference type="PANTHER" id="PTHR45905:SF1">
    <property type="entry name" value="GOLGI-LOCALIZED, GAMMA-ADAPTIN EAR CONTAINING, ARF BINDING PROTEIN"/>
    <property type="match status" value="1"/>
</dbReference>
<sequence>MNAAQPAVTGAKVTNPALEEEDWEAIVAFCDQVNHELEGPQFAIRLLAHKIQSPTEREALYALSTLEACVKNCGRAFHQEIGKFRFLNEVIKVVSPKYLGGRTTEKVKKRCIELLYSWHKGLPHEAKIGDAYKMLREQGIVKQDPTYMDKTFDPFPPPKPRKADFEDDEKSRTLSRLLKSKNPEDLQAANRLIKNMVKEDAEKSEKRSRRINELEAINNQVKLLLEMVNYFGVESSAADKDVMRELYEALEKQRPKLFRLASDTDENEADAINEILKVNDAVTRAMTMYMSRVQGVGEEDGVAHGTTRDTTLLDLGFEYAPPCQTQVQSVLASGASALLQNNFQNLGLDDASGSSSLHELSDLFGSQAIGAPGAASVIPQDLRMGGTGIQVPLTGISSYTLQQSGSAVTRQSTVQQQEDHFITKDFSPFTIFPGTSFTSNTSAAQCRVSLTTTANVSPMADLDPLGKAYLEKKYSKDLISSATGTPAKLSLNQMGASNKADMPTSLSLTSLSQRPMPLFDPGCVPTTIPIISSPSIVSVPNSSRNNAAETSGGHLDDPVFSAMVSARPGPVSSTVELLPLTDMFVPLESITPAEDLPPVTVYDKNGLKSMIHFSTNQPRADVLVMVLSSISTNTKSITNFLFQAAVPKIMKVKLQPPSATDLPAYNPLHPPAAITQVLLIANPRKG</sequence>
<dbReference type="SMART" id="SM00809">
    <property type="entry name" value="Alpha_adaptinC2"/>
    <property type="match status" value="1"/>
</dbReference>
<dbReference type="Pfam" id="PF03127">
    <property type="entry name" value="GAT"/>
    <property type="match status" value="1"/>
</dbReference>
<evidence type="ECO:0000256" key="3">
    <source>
        <dbReference type="ARBA" id="ARBA00008099"/>
    </source>
</evidence>
<evidence type="ECO:0000256" key="4">
    <source>
        <dbReference type="ARBA" id="ARBA00022448"/>
    </source>
</evidence>
<accession>A0A2T7PZ69</accession>
<feature type="region of interest" description="Disordered" evidence="10">
    <location>
        <begin position="146"/>
        <end position="169"/>
    </location>
</feature>
<dbReference type="GO" id="GO:0031267">
    <property type="term" value="F:small GTPase binding"/>
    <property type="evidence" value="ECO:0007669"/>
    <property type="project" value="InterPro"/>
</dbReference>
<evidence type="ECO:0000256" key="1">
    <source>
        <dbReference type="ARBA" id="ARBA00004150"/>
    </source>
</evidence>
<dbReference type="InterPro" id="IPR002014">
    <property type="entry name" value="VHS_dom"/>
</dbReference>
<keyword evidence="5" id="KW-0967">Endosome</keyword>
<evidence type="ECO:0000259" key="11">
    <source>
        <dbReference type="PROSITE" id="PS50179"/>
    </source>
</evidence>
<dbReference type="GO" id="GO:0005802">
    <property type="term" value="C:trans-Golgi network"/>
    <property type="evidence" value="ECO:0007669"/>
    <property type="project" value="InterPro"/>
</dbReference>
<feature type="domain" description="GAE" evidence="12">
    <location>
        <begin position="594"/>
        <end position="686"/>
    </location>
</feature>
<dbReference type="Gene3D" id="2.60.40.1230">
    <property type="match status" value="1"/>
</dbReference>
<dbReference type="STRING" id="400727.A0A2T7PZ69"/>
<dbReference type="Pfam" id="PF00790">
    <property type="entry name" value="VHS"/>
    <property type="match status" value="1"/>
</dbReference>
<keyword evidence="9" id="KW-0472">Membrane</keyword>
<evidence type="ECO:0000256" key="10">
    <source>
        <dbReference type="SAM" id="MobiDB-lite"/>
    </source>
</evidence>
<dbReference type="GO" id="GO:0006893">
    <property type="term" value="P:Golgi to plasma membrane transport"/>
    <property type="evidence" value="ECO:0007669"/>
    <property type="project" value="TreeGrafter"/>
</dbReference>
<dbReference type="Pfam" id="PF18308">
    <property type="entry name" value="GGA_N-GAT"/>
    <property type="match status" value="1"/>
</dbReference>
<dbReference type="PROSITE" id="PS50180">
    <property type="entry name" value="GAE"/>
    <property type="match status" value="1"/>
</dbReference>
<evidence type="ECO:0000256" key="6">
    <source>
        <dbReference type="ARBA" id="ARBA00022843"/>
    </source>
</evidence>
<comment type="subcellular location">
    <subcellularLocation>
        <location evidence="2">Early endosome membrane</location>
        <topology evidence="2">Peripheral membrane protein</topology>
    </subcellularLocation>
    <subcellularLocation>
        <location evidence="1">Golgi apparatus</location>
        <location evidence="1">trans-Golgi network membrane</location>
        <topology evidence="1">Peripheral membrane protein</topology>
    </subcellularLocation>
</comment>